<dbReference type="GO" id="GO:0007165">
    <property type="term" value="P:signal transduction"/>
    <property type="evidence" value="ECO:0007669"/>
    <property type="project" value="InterPro"/>
</dbReference>
<dbReference type="InterPro" id="IPR001806">
    <property type="entry name" value="Small_GTPase"/>
</dbReference>
<accession>D2VJ62</accession>
<dbReference type="VEuPathDB" id="AmoebaDB:NAEGRDRAFT_68922"/>
<dbReference type="eggNOG" id="KOG0395">
    <property type="taxonomic scope" value="Eukaryota"/>
</dbReference>
<dbReference type="GO" id="GO:0005525">
    <property type="term" value="F:GTP binding"/>
    <property type="evidence" value="ECO:0007669"/>
    <property type="project" value="UniProtKB-KW"/>
</dbReference>
<evidence type="ECO:0000256" key="2">
    <source>
        <dbReference type="ARBA" id="ARBA00023134"/>
    </source>
</evidence>
<organism evidence="4">
    <name type="scientific">Naegleria gruberi</name>
    <name type="common">Amoeba</name>
    <dbReference type="NCBI Taxonomy" id="5762"/>
    <lineage>
        <taxon>Eukaryota</taxon>
        <taxon>Discoba</taxon>
        <taxon>Heterolobosea</taxon>
        <taxon>Tetramitia</taxon>
        <taxon>Eutetramitia</taxon>
        <taxon>Vahlkampfiidae</taxon>
        <taxon>Naegleria</taxon>
    </lineage>
</organism>
<dbReference type="Proteomes" id="UP000006671">
    <property type="component" value="Unassembled WGS sequence"/>
</dbReference>
<keyword evidence="4" id="KW-1185">Reference proteome</keyword>
<dbReference type="RefSeq" id="XP_002675968.1">
    <property type="nucleotide sequence ID" value="XM_002675922.1"/>
</dbReference>
<dbReference type="Pfam" id="PF00071">
    <property type="entry name" value="Ras"/>
    <property type="match status" value="1"/>
</dbReference>
<protein>
    <submittedName>
        <fullName evidence="3">Ras family member</fullName>
    </submittedName>
</protein>
<dbReference type="EMBL" id="GG738875">
    <property type="protein sequence ID" value="EFC43224.1"/>
    <property type="molecule type" value="Genomic_DNA"/>
</dbReference>
<dbReference type="InterPro" id="IPR020849">
    <property type="entry name" value="Small_GTPase_Ras-type"/>
</dbReference>
<keyword evidence="1" id="KW-0547">Nucleotide-binding</keyword>
<dbReference type="PRINTS" id="PR00449">
    <property type="entry name" value="RASTRNSFRMNG"/>
</dbReference>
<evidence type="ECO:0000256" key="1">
    <source>
        <dbReference type="ARBA" id="ARBA00022741"/>
    </source>
</evidence>
<name>D2VJ62_NAEGR</name>
<evidence type="ECO:0000313" key="3">
    <source>
        <dbReference type="EMBL" id="EFC43224.1"/>
    </source>
</evidence>
<keyword evidence="2" id="KW-0342">GTP-binding</keyword>
<evidence type="ECO:0000313" key="4">
    <source>
        <dbReference type="Proteomes" id="UP000006671"/>
    </source>
</evidence>
<sequence length="344" mass="40651">MSKFTLLSLPHDIFREIFSFLLPVHHQTANTSSNNFINLQIDEVKKSILSLQSTCSFFLSESLEISNYFNEFWLSLMEREFLGHSLLQEEKKLREKIKKKAKRYYCMLVRMLQIQYEEQLIPIMKKNESNSVGNINQNSQMNVEDLKCKIFCIGEYGSGKSSLCRVLSGEFFNSPYEMQIEDTYLKEFRYSDAKYQLEIVDTYAMDEYVSLQDRMIQISDIILLTIPPQPYWSNYSKDNQKSIEHSYNFLDKLLQRIVRIREVNNSPIIIVFTKCDITYGEHDEKTRELYVKRVLRKNMILNCSIVHTSARDGVGIAELLVEMIIRYRTTTETKDFKYGLQKQY</sequence>
<dbReference type="GO" id="GO:0016020">
    <property type="term" value="C:membrane"/>
    <property type="evidence" value="ECO:0007669"/>
    <property type="project" value="InterPro"/>
</dbReference>
<dbReference type="InParanoid" id="D2VJ62"/>
<dbReference type="InterPro" id="IPR027417">
    <property type="entry name" value="P-loop_NTPase"/>
</dbReference>
<dbReference type="GeneID" id="8853203"/>
<dbReference type="PANTHER" id="PTHR24070">
    <property type="entry name" value="RAS, DI-RAS, AND RHEB FAMILY MEMBERS OF SMALL GTPASE SUPERFAMILY"/>
    <property type="match status" value="1"/>
</dbReference>
<dbReference type="GO" id="GO:0003924">
    <property type="term" value="F:GTPase activity"/>
    <property type="evidence" value="ECO:0007669"/>
    <property type="project" value="InterPro"/>
</dbReference>
<proteinExistence type="predicted"/>
<dbReference type="SMART" id="SM00173">
    <property type="entry name" value="RAS"/>
    <property type="match status" value="1"/>
</dbReference>
<dbReference type="AlphaFoldDB" id="D2VJ62"/>
<gene>
    <name evidence="3" type="ORF">NAEGRDRAFT_68922</name>
</gene>
<dbReference type="SUPFAM" id="SSF52540">
    <property type="entry name" value="P-loop containing nucleoside triphosphate hydrolases"/>
    <property type="match status" value="1"/>
</dbReference>
<dbReference type="Gene3D" id="3.40.50.300">
    <property type="entry name" value="P-loop containing nucleotide triphosphate hydrolases"/>
    <property type="match status" value="1"/>
</dbReference>
<dbReference type="STRING" id="5762.D2VJ62"/>
<reference evidence="3 4" key="1">
    <citation type="journal article" date="2010" name="Cell">
        <title>The genome of Naegleria gruberi illuminates early eukaryotic versatility.</title>
        <authorList>
            <person name="Fritz-Laylin L.K."/>
            <person name="Prochnik S.E."/>
            <person name="Ginger M.L."/>
            <person name="Dacks J.B."/>
            <person name="Carpenter M.L."/>
            <person name="Field M.C."/>
            <person name="Kuo A."/>
            <person name="Paredez A."/>
            <person name="Chapman J."/>
            <person name="Pham J."/>
            <person name="Shu S."/>
            <person name="Neupane R."/>
            <person name="Cipriano M."/>
            <person name="Mancuso J."/>
            <person name="Tu H."/>
            <person name="Salamov A."/>
            <person name="Lindquist E."/>
            <person name="Shapiro H."/>
            <person name="Lucas S."/>
            <person name="Grigoriev I.V."/>
            <person name="Cande W.Z."/>
            <person name="Fulton C."/>
            <person name="Rokhsar D.S."/>
            <person name="Dawson S.C."/>
        </authorList>
    </citation>
    <scope>NUCLEOTIDE SEQUENCE [LARGE SCALE GENOMIC DNA]</scope>
    <source>
        <strain evidence="3 4">NEG-M</strain>
    </source>
</reference>
<dbReference type="KEGG" id="ngr:NAEGRDRAFT_68922"/>